<dbReference type="EMBL" id="LTAN01000010">
    <property type="protein sequence ID" value="OBR02910.1"/>
    <property type="molecule type" value="Genomic_DNA"/>
</dbReference>
<organism evidence="2 3">
    <name type="scientific">Colletotrichum higginsianum (strain IMI 349063)</name>
    <name type="common">Crucifer anthracnose fungus</name>
    <dbReference type="NCBI Taxonomy" id="759273"/>
    <lineage>
        <taxon>Eukaryota</taxon>
        <taxon>Fungi</taxon>
        <taxon>Dikarya</taxon>
        <taxon>Ascomycota</taxon>
        <taxon>Pezizomycotina</taxon>
        <taxon>Sordariomycetes</taxon>
        <taxon>Hypocreomycetidae</taxon>
        <taxon>Glomerellales</taxon>
        <taxon>Glomerellaceae</taxon>
        <taxon>Colletotrichum</taxon>
        <taxon>Colletotrichum destructivum species complex</taxon>
    </lineage>
</organism>
<feature type="compositionally biased region" description="Low complexity" evidence="1">
    <location>
        <begin position="286"/>
        <end position="300"/>
    </location>
</feature>
<accession>A0A1B7XT41</accession>
<keyword evidence="3" id="KW-1185">Reference proteome</keyword>
<feature type="region of interest" description="Disordered" evidence="1">
    <location>
        <begin position="408"/>
        <end position="429"/>
    </location>
</feature>
<comment type="caution">
    <text evidence="2">The sequence shown here is derived from an EMBL/GenBank/DDBJ whole genome shotgun (WGS) entry which is preliminary data.</text>
</comment>
<gene>
    <name evidence="2" type="ORF">CH63R_14136</name>
</gene>
<name>A0A1B7XT41_COLHI</name>
<feature type="compositionally biased region" description="Pro residues" evidence="1">
    <location>
        <begin position="301"/>
        <end position="310"/>
    </location>
</feature>
<sequence>MSYMDRSRGPSLPSPAPNPDKPLEPPQRLRRKLQKTFPKQRFLSIRRPAPIDPSVSNKLNTGVAVAAHQAGTVGQPSLRLSPDLSDAKWHQYLGESNAVHDTPSTPKTPDKASRGVSFDMSAPALIPEFSHLAVSNTTPRPSLDSSLSSPTSSISTRSSMRRRAKTPIYAIGQLESPACGRDSATADKVSSVDLIADQYRALLETQDASSVCTGARSDPLPSRQVSRRRSSLAPSQHIARETLPAKLLPDVYKPAPLRNVAAHSPRSDDGTLVAFDEEAIYFKPMSFSSESPSTPSSESSSPPPPPPPPRNRARLQRNSSSLAPSNHNLSLQIATDLLTRELSTTMLDRSQHMGTDISSLQIWVMIEAYERLRDQVMEMSQQNEDTKNMEAMFDTWLRALYSMHERMTSDAASRGSRYDEAELETEDLD</sequence>
<evidence type="ECO:0000256" key="1">
    <source>
        <dbReference type="SAM" id="MobiDB-lite"/>
    </source>
</evidence>
<dbReference type="GeneID" id="28873217"/>
<dbReference type="KEGG" id="chig:CH63R_14136"/>
<protein>
    <submittedName>
        <fullName evidence="2">Mating-type switching protein swi10</fullName>
    </submittedName>
</protein>
<feature type="region of interest" description="Disordered" evidence="1">
    <location>
        <begin position="96"/>
        <end position="115"/>
    </location>
</feature>
<feature type="region of interest" description="Disordered" evidence="1">
    <location>
        <begin position="210"/>
        <end position="241"/>
    </location>
</feature>
<dbReference type="OrthoDB" id="5232891at2759"/>
<proteinExistence type="predicted"/>
<feature type="region of interest" description="Disordered" evidence="1">
    <location>
        <begin position="286"/>
        <end position="327"/>
    </location>
</feature>
<dbReference type="Proteomes" id="UP000092177">
    <property type="component" value="Chromosome 10"/>
</dbReference>
<evidence type="ECO:0000313" key="3">
    <source>
        <dbReference type="Proteomes" id="UP000092177"/>
    </source>
</evidence>
<feature type="compositionally biased region" description="Polar residues" evidence="1">
    <location>
        <begin position="316"/>
        <end position="327"/>
    </location>
</feature>
<evidence type="ECO:0000313" key="2">
    <source>
        <dbReference type="EMBL" id="OBR02910.1"/>
    </source>
</evidence>
<dbReference type="AlphaFoldDB" id="A0A1B7XT41"/>
<feature type="compositionally biased region" description="Low complexity" evidence="1">
    <location>
        <begin position="137"/>
        <end position="158"/>
    </location>
</feature>
<reference evidence="3" key="1">
    <citation type="journal article" date="2017" name="BMC Genomics">
        <title>Gapless genome assembly of Colletotrichum higginsianum reveals chromosome structure and association of transposable elements with secondary metabolite gene clusters.</title>
        <authorList>
            <person name="Dallery J.-F."/>
            <person name="Lapalu N."/>
            <person name="Zampounis A."/>
            <person name="Pigne S."/>
            <person name="Luyten I."/>
            <person name="Amselem J."/>
            <person name="Wittenberg A.H.J."/>
            <person name="Zhou S."/>
            <person name="de Queiroz M.V."/>
            <person name="Robin G.P."/>
            <person name="Auger A."/>
            <person name="Hainaut M."/>
            <person name="Henrissat B."/>
            <person name="Kim K.-T."/>
            <person name="Lee Y.-H."/>
            <person name="Lespinet O."/>
            <person name="Schwartz D.C."/>
            <person name="Thon M.R."/>
            <person name="O'Connell R.J."/>
        </authorList>
    </citation>
    <scope>NUCLEOTIDE SEQUENCE [LARGE SCALE GENOMIC DNA]</scope>
    <source>
        <strain evidence="3">IMI 349063</strain>
    </source>
</reference>
<feature type="region of interest" description="Disordered" evidence="1">
    <location>
        <begin position="1"/>
        <end position="56"/>
    </location>
</feature>
<dbReference type="RefSeq" id="XP_018151428.1">
    <property type="nucleotide sequence ID" value="XM_018309110.1"/>
</dbReference>
<feature type="region of interest" description="Disordered" evidence="1">
    <location>
        <begin position="136"/>
        <end position="161"/>
    </location>
</feature>
<dbReference type="VEuPathDB" id="FungiDB:CH63R_14136"/>